<reference evidence="1 2" key="1">
    <citation type="submission" date="2018-03" db="EMBL/GenBank/DDBJ databases">
        <title>Genomic Encyclopedia of Archaeal and Bacterial Type Strains, Phase II (KMG-II): from individual species to whole genera.</title>
        <authorList>
            <person name="Goeker M."/>
        </authorList>
    </citation>
    <scope>NUCLEOTIDE SEQUENCE [LARGE SCALE GENOMIC DNA]</scope>
    <source>
        <strain evidence="1 2">DSM 13175</strain>
    </source>
</reference>
<proteinExistence type="predicted"/>
<sequence>MPEMKKRFSRGQIKKLNAHQSFGEDRPAGTALLDILEAIGWNHPVHHYIFILSLKL</sequence>
<name>A0A2T0W0X9_9LACT</name>
<dbReference type="AlphaFoldDB" id="A0A2T0W0X9"/>
<accession>A0A2T0W0X9</accession>
<evidence type="ECO:0000313" key="2">
    <source>
        <dbReference type="Proteomes" id="UP000238205"/>
    </source>
</evidence>
<comment type="caution">
    <text evidence="1">The sequence shown here is derived from an EMBL/GenBank/DDBJ whole genome shotgun (WGS) entry which is preliminary data.</text>
</comment>
<protein>
    <submittedName>
        <fullName evidence="1">Uncharacterized protein</fullName>
    </submittedName>
</protein>
<keyword evidence="2" id="KW-1185">Reference proteome</keyword>
<evidence type="ECO:0000313" key="1">
    <source>
        <dbReference type="EMBL" id="PRY78662.1"/>
    </source>
</evidence>
<dbReference type="EMBL" id="PVTO01000025">
    <property type="protein sequence ID" value="PRY78662.1"/>
    <property type="molecule type" value="Genomic_DNA"/>
</dbReference>
<gene>
    <name evidence="1" type="ORF">CLV38_12533</name>
</gene>
<organism evidence="1 2">
    <name type="scientific">Alkalibacterium olivapovliticus</name>
    <dbReference type="NCBI Taxonomy" id="99907"/>
    <lineage>
        <taxon>Bacteria</taxon>
        <taxon>Bacillati</taxon>
        <taxon>Bacillota</taxon>
        <taxon>Bacilli</taxon>
        <taxon>Lactobacillales</taxon>
        <taxon>Carnobacteriaceae</taxon>
        <taxon>Alkalibacterium</taxon>
    </lineage>
</organism>
<dbReference type="RefSeq" id="WP_211295467.1">
    <property type="nucleotide sequence ID" value="NZ_PVTO01000025.1"/>
</dbReference>
<dbReference type="Proteomes" id="UP000238205">
    <property type="component" value="Unassembled WGS sequence"/>
</dbReference>